<evidence type="ECO:0000313" key="3">
    <source>
        <dbReference type="Proteomes" id="UP000826656"/>
    </source>
</evidence>
<dbReference type="EMBL" id="JAIVGD010000023">
    <property type="protein sequence ID" value="KAH0744427.1"/>
    <property type="molecule type" value="Genomic_DNA"/>
</dbReference>
<gene>
    <name evidence="2" type="ORF">KY290_006385</name>
    <name evidence="1" type="ORF">KY290_032420</name>
</gene>
<dbReference type="SUPFAM" id="SSF56672">
    <property type="entry name" value="DNA/RNA polymerases"/>
    <property type="match status" value="1"/>
</dbReference>
<evidence type="ECO:0008006" key="4">
    <source>
        <dbReference type="Google" id="ProtNLM"/>
    </source>
</evidence>
<dbReference type="InterPro" id="IPR043502">
    <property type="entry name" value="DNA/RNA_pol_sf"/>
</dbReference>
<evidence type="ECO:0000313" key="2">
    <source>
        <dbReference type="EMBL" id="KAH0779958.1"/>
    </source>
</evidence>
<evidence type="ECO:0000313" key="1">
    <source>
        <dbReference type="EMBL" id="KAH0744427.1"/>
    </source>
</evidence>
<keyword evidence="3" id="KW-1185">Reference proteome</keyword>
<dbReference type="Proteomes" id="UP000826656">
    <property type="component" value="Unassembled WGS sequence"/>
</dbReference>
<dbReference type="InterPro" id="IPR008686">
    <property type="entry name" value="RNA_pol_mitovir"/>
</dbReference>
<dbReference type="PANTHER" id="PTHR34456">
    <property type="entry name" value="MITOVIRUS RNA-DEPENDENT RNA POLYMERASE"/>
    <property type="match status" value="1"/>
</dbReference>
<reference evidence="1 3" key="1">
    <citation type="journal article" date="2021" name="bioRxiv">
        <title>Chromosome-scale and haplotype-resolved genome assembly of a tetraploid potato cultivar.</title>
        <authorList>
            <person name="Sun H."/>
            <person name="Jiao W.-B."/>
            <person name="Krause K."/>
            <person name="Campoy J.A."/>
            <person name="Goel M."/>
            <person name="Folz-Donahue K."/>
            <person name="Kukat C."/>
            <person name="Huettel B."/>
            <person name="Schneeberger K."/>
        </authorList>
    </citation>
    <scope>NUCLEOTIDE SEQUENCE [LARGE SCALE GENOMIC DNA]</scope>
    <source>
        <strain evidence="1">SolTubOtavaFocal</strain>
        <tissue evidence="1">Leaves</tissue>
    </source>
</reference>
<dbReference type="EMBL" id="JAIVGD010000002">
    <property type="protein sequence ID" value="KAH0779958.1"/>
    <property type="molecule type" value="Genomic_DNA"/>
</dbReference>
<proteinExistence type="predicted"/>
<organism evidence="1 3">
    <name type="scientific">Solanum tuberosum</name>
    <name type="common">Potato</name>
    <dbReference type="NCBI Taxonomy" id="4113"/>
    <lineage>
        <taxon>Eukaryota</taxon>
        <taxon>Viridiplantae</taxon>
        <taxon>Streptophyta</taxon>
        <taxon>Embryophyta</taxon>
        <taxon>Tracheophyta</taxon>
        <taxon>Spermatophyta</taxon>
        <taxon>Magnoliopsida</taxon>
        <taxon>eudicotyledons</taxon>
        <taxon>Gunneridae</taxon>
        <taxon>Pentapetalae</taxon>
        <taxon>asterids</taxon>
        <taxon>lamiids</taxon>
        <taxon>Solanales</taxon>
        <taxon>Solanaceae</taxon>
        <taxon>Solanoideae</taxon>
        <taxon>Solaneae</taxon>
        <taxon>Solanum</taxon>
    </lineage>
</organism>
<accession>A0ABQ7UC47</accession>
<name>A0ABQ7UC47_SOLTU</name>
<protein>
    <recommendedName>
        <fullName evidence="4">RNA-dependent RNA polymerase</fullName>
    </recommendedName>
</protein>
<comment type="caution">
    <text evidence="1">The sequence shown here is derived from an EMBL/GenBank/DDBJ whole genome shotgun (WGS) entry which is preliminary data.</text>
</comment>
<dbReference type="PANTHER" id="PTHR34456:SF13">
    <property type="entry name" value="REVERSE TRANSCRIPTASE DOMAIN-CONTAINING PROTEIN"/>
    <property type="match status" value="1"/>
</dbReference>
<sequence length="601" mass="68441">MYLPHLQSIPLEKGMNWKPTWKSTPLLDNFVRRFQYSVDDVVDGAAAKYVKEHNIFVNLKHEIAAFIFNVNKIHSIQDGFFSPGILWSQRVLYPFDSNNTRFANESLDLFEKQVGPPFSSLLGAYQGVPLVTGRLAQAIEGGGKRRIFAICNYIKQRLLHPVHIWAMTVLSSLKTDGTFNQERPLQYLRLKRPKSCYSFDLKSATDRWPLSVIYTLIEMIWGSTLASSIVNSSLGLNTFLVSPPMVKKISEVAFLTGQPLGYYGSWSLFSLSHHYIVWLATLKAYPLRSTPFVDYALLGDDILITDKKVANQYSRLLDRLSVTISFAKSIVSENGTIEFAKRFWIRDMQKDISPISLKALTSCRTTVGLCQLSCRYSIEISTLQRLAGAGYKAAPSPLNPYLKAKIIDYLREAVKPKQIQIFPKDLVFDGEREILERAVILNWMKQWLTWLSWYHTVALSPDVTIDQLFDVPMCATSWKRSNEDYELIKFGPKDLPSLRKMDIDDKNLGASEHINPFGKIPQGRVTKRAIVVAVWLTASTNTQPADRYYVIEESGSARYGYETGYARTGPHLDLHMDNLLYYPKESYSYPGHFVLERASSV</sequence>
<dbReference type="Pfam" id="PF05919">
    <property type="entry name" value="Mitovir_RNA_pol"/>
    <property type="match status" value="1"/>
</dbReference>